<gene>
    <name evidence="6" type="ORF">EHC69_25040</name>
</gene>
<dbReference type="InterPro" id="IPR002293">
    <property type="entry name" value="AA/rel_permease1"/>
</dbReference>
<dbReference type="PIRSF" id="PIRSF006060">
    <property type="entry name" value="AA_transporter"/>
    <property type="match status" value="1"/>
</dbReference>
<dbReference type="Gene3D" id="1.20.1740.10">
    <property type="entry name" value="Amino acid/polyamine transporter I"/>
    <property type="match status" value="1"/>
</dbReference>
<evidence type="ECO:0000256" key="3">
    <source>
        <dbReference type="ARBA" id="ARBA00022989"/>
    </source>
</evidence>
<feature type="transmembrane region" description="Helical" evidence="5">
    <location>
        <begin position="427"/>
        <end position="449"/>
    </location>
</feature>
<dbReference type="RefSeq" id="WP_159408468.1">
    <property type="nucleotide sequence ID" value="NZ_CP034299.1"/>
</dbReference>
<feature type="transmembrane region" description="Helical" evidence="5">
    <location>
        <begin position="402"/>
        <end position="421"/>
    </location>
</feature>
<evidence type="ECO:0000256" key="1">
    <source>
        <dbReference type="ARBA" id="ARBA00004141"/>
    </source>
</evidence>
<organism evidence="6 7">
    <name type="scientific">Vibrio parahaemolyticus</name>
    <dbReference type="NCBI Taxonomy" id="670"/>
    <lineage>
        <taxon>Bacteria</taxon>
        <taxon>Pseudomonadati</taxon>
        <taxon>Pseudomonadota</taxon>
        <taxon>Gammaproteobacteria</taxon>
        <taxon>Vibrionales</taxon>
        <taxon>Vibrionaceae</taxon>
        <taxon>Vibrio</taxon>
    </lineage>
</organism>
<keyword evidence="2 5" id="KW-0812">Transmembrane</keyword>
<name>A0AAX1FYE1_VIBPH</name>
<dbReference type="Pfam" id="PF13520">
    <property type="entry name" value="AA_permease_2"/>
    <property type="match status" value="1"/>
</dbReference>
<dbReference type="PANTHER" id="PTHR11785">
    <property type="entry name" value="AMINO ACID TRANSPORTER"/>
    <property type="match status" value="1"/>
</dbReference>
<dbReference type="AlphaFoldDB" id="A0AAX1FYE1"/>
<reference evidence="6 7" key="1">
    <citation type="submission" date="2018-12" db="EMBL/GenBank/DDBJ databases">
        <title>Genomic insights into the evolutionary origins and pathogenicity of five Vibrio parahaemolyticus strains isolated from the shrimp with acute hepatopancreatic necrosis disease (AHPND).</title>
        <authorList>
            <person name="Yang Q."/>
            <person name="Dong X."/>
            <person name="Xie G."/>
            <person name="Fu S."/>
            <person name="Zou P."/>
            <person name="Sun J."/>
            <person name="Wang Y."/>
            <person name="Huang J."/>
        </authorList>
    </citation>
    <scope>NUCLEOTIDE SEQUENCE [LARGE SCALE GENOMIC DNA]</scope>
    <source>
        <strain evidence="6 7">20160303005-1</strain>
    </source>
</reference>
<feature type="transmembrane region" description="Helical" evidence="5">
    <location>
        <begin position="21"/>
        <end position="40"/>
    </location>
</feature>
<dbReference type="Proteomes" id="UP000464718">
    <property type="component" value="Chromosome ii"/>
</dbReference>
<keyword evidence="3 5" id="KW-1133">Transmembrane helix</keyword>
<evidence type="ECO:0000256" key="4">
    <source>
        <dbReference type="ARBA" id="ARBA00023136"/>
    </source>
</evidence>
<feature type="transmembrane region" description="Helical" evidence="5">
    <location>
        <begin position="46"/>
        <end position="66"/>
    </location>
</feature>
<feature type="transmembrane region" description="Helical" evidence="5">
    <location>
        <begin position="166"/>
        <end position="186"/>
    </location>
</feature>
<feature type="transmembrane region" description="Helical" evidence="5">
    <location>
        <begin position="367"/>
        <end position="390"/>
    </location>
</feature>
<evidence type="ECO:0000313" key="7">
    <source>
        <dbReference type="Proteomes" id="UP000464718"/>
    </source>
</evidence>
<keyword evidence="4 5" id="KW-0472">Membrane</keyword>
<feature type="transmembrane region" description="Helical" evidence="5">
    <location>
        <begin position="290"/>
        <end position="316"/>
    </location>
</feature>
<dbReference type="EMBL" id="CP034299">
    <property type="protein sequence ID" value="QHH12530.1"/>
    <property type="molecule type" value="Genomic_DNA"/>
</dbReference>
<feature type="transmembrane region" description="Helical" evidence="5">
    <location>
        <begin position="136"/>
        <end position="154"/>
    </location>
</feature>
<dbReference type="GO" id="GO:0016020">
    <property type="term" value="C:membrane"/>
    <property type="evidence" value="ECO:0007669"/>
    <property type="project" value="UniProtKB-SubCell"/>
</dbReference>
<proteinExistence type="predicted"/>
<accession>A0AAX1FYE1</accession>
<feature type="transmembrane region" description="Helical" evidence="5">
    <location>
        <begin position="246"/>
        <end position="270"/>
    </location>
</feature>
<evidence type="ECO:0000313" key="6">
    <source>
        <dbReference type="EMBL" id="QHH12530.1"/>
    </source>
</evidence>
<feature type="transmembrane region" description="Helical" evidence="5">
    <location>
        <begin position="206"/>
        <end position="225"/>
    </location>
</feature>
<dbReference type="GO" id="GO:0015179">
    <property type="term" value="F:L-amino acid transmembrane transporter activity"/>
    <property type="evidence" value="ECO:0007669"/>
    <property type="project" value="TreeGrafter"/>
</dbReference>
<evidence type="ECO:0000256" key="2">
    <source>
        <dbReference type="ARBA" id="ARBA00022692"/>
    </source>
</evidence>
<protein>
    <submittedName>
        <fullName evidence="6">Amino acid permease</fullName>
    </submittedName>
</protein>
<dbReference type="PANTHER" id="PTHR11785:SF512">
    <property type="entry name" value="SOBREMESA, ISOFORM B"/>
    <property type="match status" value="1"/>
</dbReference>
<feature type="transmembrane region" description="Helical" evidence="5">
    <location>
        <begin position="99"/>
        <end position="124"/>
    </location>
</feature>
<comment type="subcellular location">
    <subcellularLocation>
        <location evidence="1">Membrane</location>
        <topology evidence="1">Multi-pass membrane protein</topology>
    </subcellularLocation>
</comment>
<feature type="transmembrane region" description="Helical" evidence="5">
    <location>
        <begin position="343"/>
        <end position="361"/>
    </location>
</feature>
<sequence>MNIDIDDNTISSPPRELKRKLGLSTVIALGVGTTIGSGIFSSLGEVAGASGSSMMLVLAFLIGGLMQIPSNFCYAELASAYPENGGQYIYFREAGSRPLAFLCGWISFWATDPPSIAIMALAVANYIGFFTPLGSLELKLLSVAFIVMFMTLHIRSVEAGGRFQNFITLLKVLPFVLIIGIGLFYLDSELLLSNTPIQKDNAVAMTGFMALMAGISATTWSFDGMAAPAYMSGEIKNPEKNMPKGLILTALIVLTIYVGLTYVASGLLGVDELVASSAPIALLASKIPGIGEYAGTIVAIMAVIVVLGSLSSCIMYQPRLGYAMAKDGLFFKSFSKVHPKFETPYKSIMIQCFYATILVFASDLSELLGYFTLVALLKNFLTFGTIFVLRRKKTGYNPTYKAPLGYTMPIIAMFMSGMLIYSTFLWAPYAGIMAGLLAVGTGLPAYYMWEKRNPNINPIKE</sequence>
<evidence type="ECO:0000256" key="5">
    <source>
        <dbReference type="SAM" id="Phobius"/>
    </source>
</evidence>
<dbReference type="InterPro" id="IPR050598">
    <property type="entry name" value="AminoAcid_Transporter"/>
</dbReference>